<dbReference type="Pfam" id="PF01590">
    <property type="entry name" value="GAF"/>
    <property type="match status" value="1"/>
</dbReference>
<dbReference type="CDD" id="cd00082">
    <property type="entry name" value="HisKA"/>
    <property type="match status" value="1"/>
</dbReference>
<evidence type="ECO:0000256" key="7">
    <source>
        <dbReference type="ARBA" id="ARBA00022777"/>
    </source>
</evidence>
<reference evidence="11 12" key="1">
    <citation type="submission" date="2020-08" db="EMBL/GenBank/DDBJ databases">
        <title>Genomic Encyclopedia of Type Strains, Phase III (KMG-III): the genomes of soil and plant-associated and newly described type strains.</title>
        <authorList>
            <person name="Whitman W."/>
        </authorList>
    </citation>
    <scope>NUCLEOTIDE SEQUENCE [LARGE SCALE GENOMIC DNA]</scope>
    <source>
        <strain evidence="11 12">CECT 3303</strain>
    </source>
</reference>
<dbReference type="Gene3D" id="3.30.450.40">
    <property type="match status" value="1"/>
</dbReference>
<comment type="caution">
    <text evidence="11">The sequence shown here is derived from an EMBL/GenBank/DDBJ whole genome shotgun (WGS) entry which is preliminary data.</text>
</comment>
<evidence type="ECO:0000256" key="6">
    <source>
        <dbReference type="ARBA" id="ARBA00022679"/>
    </source>
</evidence>
<evidence type="ECO:0000256" key="9">
    <source>
        <dbReference type="ARBA" id="ARBA00023136"/>
    </source>
</evidence>
<keyword evidence="12" id="KW-1185">Reference proteome</keyword>
<evidence type="ECO:0000313" key="12">
    <source>
        <dbReference type="Proteomes" id="UP000562352"/>
    </source>
</evidence>
<comment type="cofactor">
    <cofactor evidence="2">
        <name>a divalent metal cation</name>
        <dbReference type="ChEBI" id="CHEBI:60240"/>
    </cofactor>
</comment>
<evidence type="ECO:0000259" key="10">
    <source>
        <dbReference type="PROSITE" id="PS50109"/>
    </source>
</evidence>
<dbReference type="InterPro" id="IPR004358">
    <property type="entry name" value="Sig_transdc_His_kin-like_C"/>
</dbReference>
<keyword evidence="8" id="KW-0902">Two-component regulatory system</keyword>
<dbReference type="Gene3D" id="3.30.565.10">
    <property type="entry name" value="Histidine kinase-like ATPase, C-terminal domain"/>
    <property type="match status" value="1"/>
</dbReference>
<evidence type="ECO:0000256" key="5">
    <source>
        <dbReference type="ARBA" id="ARBA00022553"/>
    </source>
</evidence>
<evidence type="ECO:0000256" key="2">
    <source>
        <dbReference type="ARBA" id="ARBA00001968"/>
    </source>
</evidence>
<comment type="catalytic activity">
    <reaction evidence="1">
        <text>ATP + protein L-histidine = ADP + protein N-phospho-L-histidine.</text>
        <dbReference type="EC" id="2.7.13.3"/>
    </reaction>
</comment>
<evidence type="ECO:0000256" key="4">
    <source>
        <dbReference type="ARBA" id="ARBA00012438"/>
    </source>
</evidence>
<evidence type="ECO:0000313" key="11">
    <source>
        <dbReference type="EMBL" id="MBB5966387.1"/>
    </source>
</evidence>
<dbReference type="InterPro" id="IPR029016">
    <property type="entry name" value="GAF-like_dom_sf"/>
</dbReference>
<organism evidence="11 12">
    <name type="scientific">Planomonospora venezuelensis</name>
    <dbReference type="NCBI Taxonomy" id="1999"/>
    <lineage>
        <taxon>Bacteria</taxon>
        <taxon>Bacillati</taxon>
        <taxon>Actinomycetota</taxon>
        <taxon>Actinomycetes</taxon>
        <taxon>Streptosporangiales</taxon>
        <taxon>Streptosporangiaceae</taxon>
        <taxon>Planomonospora</taxon>
    </lineage>
</organism>
<dbReference type="GO" id="GO:0005509">
    <property type="term" value="F:calcium ion binding"/>
    <property type="evidence" value="ECO:0007669"/>
    <property type="project" value="UniProtKB-ARBA"/>
</dbReference>
<dbReference type="SUPFAM" id="SSF55781">
    <property type="entry name" value="GAF domain-like"/>
    <property type="match status" value="1"/>
</dbReference>
<dbReference type="Pfam" id="PF02518">
    <property type="entry name" value="HATPase_c"/>
    <property type="match status" value="1"/>
</dbReference>
<dbReference type="Proteomes" id="UP000562352">
    <property type="component" value="Unassembled WGS sequence"/>
</dbReference>
<keyword evidence="5" id="KW-0597">Phosphoprotein</keyword>
<evidence type="ECO:0000256" key="3">
    <source>
        <dbReference type="ARBA" id="ARBA00004236"/>
    </source>
</evidence>
<dbReference type="GO" id="GO:0000155">
    <property type="term" value="F:phosphorelay sensor kinase activity"/>
    <property type="evidence" value="ECO:0007669"/>
    <property type="project" value="InterPro"/>
</dbReference>
<evidence type="ECO:0000256" key="8">
    <source>
        <dbReference type="ARBA" id="ARBA00023012"/>
    </source>
</evidence>
<dbReference type="GO" id="GO:0005886">
    <property type="term" value="C:plasma membrane"/>
    <property type="evidence" value="ECO:0007669"/>
    <property type="project" value="UniProtKB-SubCell"/>
</dbReference>
<dbReference type="EC" id="2.7.13.3" evidence="4"/>
<dbReference type="AlphaFoldDB" id="A0A841DC85"/>
<protein>
    <recommendedName>
        <fullName evidence="4">histidine kinase</fullName>
        <ecNumber evidence="4">2.7.13.3</ecNumber>
    </recommendedName>
</protein>
<evidence type="ECO:0000256" key="1">
    <source>
        <dbReference type="ARBA" id="ARBA00000085"/>
    </source>
</evidence>
<dbReference type="InterPro" id="IPR050736">
    <property type="entry name" value="Sensor_HK_Regulatory"/>
</dbReference>
<gene>
    <name evidence="11" type="ORF">FHS22_005678</name>
</gene>
<dbReference type="InterPro" id="IPR036097">
    <property type="entry name" value="HisK_dim/P_sf"/>
</dbReference>
<dbReference type="EMBL" id="JACHJJ010000023">
    <property type="protein sequence ID" value="MBB5966387.1"/>
    <property type="molecule type" value="Genomic_DNA"/>
</dbReference>
<accession>A0A841DC85</accession>
<dbReference type="SMART" id="SM00065">
    <property type="entry name" value="GAF"/>
    <property type="match status" value="1"/>
</dbReference>
<dbReference type="Pfam" id="PF00512">
    <property type="entry name" value="HisKA"/>
    <property type="match status" value="1"/>
</dbReference>
<dbReference type="PANTHER" id="PTHR43711">
    <property type="entry name" value="TWO-COMPONENT HISTIDINE KINASE"/>
    <property type="match status" value="1"/>
</dbReference>
<dbReference type="SMART" id="SM00388">
    <property type="entry name" value="HisKA"/>
    <property type="match status" value="1"/>
</dbReference>
<keyword evidence="7 11" id="KW-0418">Kinase</keyword>
<dbReference type="PRINTS" id="PR00344">
    <property type="entry name" value="BCTRLSENSOR"/>
</dbReference>
<dbReference type="InterPro" id="IPR003594">
    <property type="entry name" value="HATPase_dom"/>
</dbReference>
<comment type="subcellular location">
    <subcellularLocation>
        <location evidence="3">Cell membrane</location>
    </subcellularLocation>
</comment>
<dbReference type="InterPro" id="IPR003661">
    <property type="entry name" value="HisK_dim/P_dom"/>
</dbReference>
<dbReference type="RefSeq" id="WP_184946465.1">
    <property type="nucleotide sequence ID" value="NZ_BAAAWZ010000001.1"/>
</dbReference>
<feature type="domain" description="Histidine kinase" evidence="10">
    <location>
        <begin position="185"/>
        <end position="410"/>
    </location>
</feature>
<keyword evidence="9" id="KW-0472">Membrane</keyword>
<proteinExistence type="predicted"/>
<dbReference type="SUPFAM" id="SSF55874">
    <property type="entry name" value="ATPase domain of HSP90 chaperone/DNA topoisomerase II/histidine kinase"/>
    <property type="match status" value="1"/>
</dbReference>
<dbReference type="InterPro" id="IPR003018">
    <property type="entry name" value="GAF"/>
</dbReference>
<name>A0A841DC85_PLAVE</name>
<sequence length="412" mass="44652">MIPVPPDESERLQELAELHALDAPLEPDFQAIADLAAYTCRTPIALVTLVSGDGQHFRGRTGFDVPELDRRIGFCPYVVSGRKPLEIPDMLADPRFRDDPLVAGEPHVRYYAGAPLFGGRGHALGTVCVLDYRPRRLDPEQRRILRTLAGQAAALLQLHHHARQAGEVARRLHDVEELKQQFLRSVNHELRTPLTSIRSYLQLVQDGGLDEGTERRFLGVIERNSDRLLDLMDELLLMASLNANTAVFTPDRVNLSAVVREAVDVSAAKAGHKNQALRLHVPPDAPVWADAGRLRHALVHLLDNAVKFTPAEGAIDVTVTAGPGPGPGPGPAPGPMVEIHDTGVGIGAEDLEHVFEDFYRAPEAENQAVSGTGVGLAIVSKIIQLHGGSIHMDSTPHEGTCVRITLPAPPGP</sequence>
<dbReference type="PROSITE" id="PS50109">
    <property type="entry name" value="HIS_KIN"/>
    <property type="match status" value="1"/>
</dbReference>
<dbReference type="Gene3D" id="1.10.287.130">
    <property type="match status" value="1"/>
</dbReference>
<dbReference type="PANTHER" id="PTHR43711:SF1">
    <property type="entry name" value="HISTIDINE KINASE 1"/>
    <property type="match status" value="1"/>
</dbReference>
<dbReference type="SUPFAM" id="SSF47384">
    <property type="entry name" value="Homodimeric domain of signal transducing histidine kinase"/>
    <property type="match status" value="1"/>
</dbReference>
<dbReference type="InterPro" id="IPR036890">
    <property type="entry name" value="HATPase_C_sf"/>
</dbReference>
<keyword evidence="6" id="KW-0808">Transferase</keyword>
<dbReference type="FunFam" id="3.30.565.10:FF:000006">
    <property type="entry name" value="Sensor histidine kinase WalK"/>
    <property type="match status" value="1"/>
</dbReference>
<dbReference type="FunFam" id="1.10.287.130:FF:000001">
    <property type="entry name" value="Two-component sensor histidine kinase"/>
    <property type="match status" value="1"/>
</dbReference>
<dbReference type="SMART" id="SM00387">
    <property type="entry name" value="HATPase_c"/>
    <property type="match status" value="1"/>
</dbReference>
<dbReference type="InterPro" id="IPR005467">
    <property type="entry name" value="His_kinase_dom"/>
</dbReference>